<dbReference type="PANTHER" id="PTHR20854">
    <property type="entry name" value="INOSITOL MONOPHOSPHATASE"/>
    <property type="match status" value="1"/>
</dbReference>
<accession>A0ABU9AJM5</accession>
<evidence type="ECO:0000256" key="2">
    <source>
        <dbReference type="ARBA" id="ARBA00013106"/>
    </source>
</evidence>
<dbReference type="EMBL" id="JBBPIX010000015">
    <property type="protein sequence ID" value="MEK6466642.1"/>
    <property type="molecule type" value="Genomic_DNA"/>
</dbReference>
<comment type="caution">
    <text evidence="6">The sequence shown here is derived from an EMBL/GenBank/DDBJ whole genome shotgun (WGS) entry which is preliminary data.</text>
</comment>
<reference evidence="6 7" key="1">
    <citation type="submission" date="2024-03" db="EMBL/GenBank/DDBJ databases">
        <title>Draft genome sequence of Pseudonocardia carboxydivorans JCM 14827.</title>
        <authorList>
            <person name="Duangmal K."/>
        </authorList>
    </citation>
    <scope>NUCLEOTIDE SEQUENCE [LARGE SCALE GENOMIC DNA]</scope>
    <source>
        <strain evidence="6 7">JCM 14827</strain>
    </source>
</reference>
<dbReference type="SUPFAM" id="SSF56655">
    <property type="entry name" value="Carbohydrate phosphatase"/>
    <property type="match status" value="1"/>
</dbReference>
<dbReference type="Gene3D" id="3.30.540.10">
    <property type="entry name" value="Fructose-1,6-Bisphosphatase, subunit A, domain 1"/>
    <property type="match status" value="1"/>
</dbReference>
<dbReference type="CDD" id="cd01637">
    <property type="entry name" value="IMPase_like"/>
    <property type="match status" value="1"/>
</dbReference>
<protein>
    <recommendedName>
        <fullName evidence="2">inositol-phosphate phosphatase</fullName>
        <ecNumber evidence="2">3.1.3.25</ecNumber>
    </recommendedName>
</protein>
<dbReference type="EC" id="3.1.3.25" evidence="2"/>
<dbReference type="PROSITE" id="PS00630">
    <property type="entry name" value="IMP_2"/>
    <property type="match status" value="1"/>
</dbReference>
<evidence type="ECO:0000313" key="6">
    <source>
        <dbReference type="EMBL" id="MEK6466642.1"/>
    </source>
</evidence>
<dbReference type="InterPro" id="IPR000760">
    <property type="entry name" value="Inositol_monophosphatase-like"/>
</dbReference>
<dbReference type="PROSITE" id="PS00629">
    <property type="entry name" value="IMP_1"/>
    <property type="match status" value="1"/>
</dbReference>
<keyword evidence="3" id="KW-0479">Metal-binding</keyword>
<evidence type="ECO:0000256" key="1">
    <source>
        <dbReference type="ARBA" id="ARBA00001033"/>
    </source>
</evidence>
<dbReference type="InterPro" id="IPR020583">
    <property type="entry name" value="Inositol_monoP_metal-BS"/>
</dbReference>
<organism evidence="6 7">
    <name type="scientific">Pseudonocardia alni subsp. carboxydivorans</name>
    <dbReference type="NCBI Taxonomy" id="415010"/>
    <lineage>
        <taxon>Bacteria</taxon>
        <taxon>Bacillati</taxon>
        <taxon>Actinomycetota</taxon>
        <taxon>Actinomycetes</taxon>
        <taxon>Pseudonocardiales</taxon>
        <taxon>Pseudonocardiaceae</taxon>
        <taxon>Pseudonocardia</taxon>
    </lineage>
</organism>
<gene>
    <name evidence="6" type="ORF">WG925_23120</name>
</gene>
<dbReference type="PANTHER" id="PTHR20854:SF4">
    <property type="entry name" value="INOSITOL-1-MONOPHOSPHATASE-RELATED"/>
    <property type="match status" value="1"/>
</dbReference>
<comment type="catalytic activity">
    <reaction evidence="1">
        <text>a myo-inositol phosphate + H2O = myo-inositol + phosphate</text>
        <dbReference type="Rhea" id="RHEA:24056"/>
        <dbReference type="ChEBI" id="CHEBI:15377"/>
        <dbReference type="ChEBI" id="CHEBI:17268"/>
        <dbReference type="ChEBI" id="CHEBI:43474"/>
        <dbReference type="ChEBI" id="CHEBI:84139"/>
        <dbReference type="EC" id="3.1.3.25"/>
    </reaction>
</comment>
<evidence type="ECO:0000256" key="4">
    <source>
        <dbReference type="ARBA" id="ARBA00022801"/>
    </source>
</evidence>
<dbReference type="Gene3D" id="3.40.190.80">
    <property type="match status" value="1"/>
</dbReference>
<dbReference type="Pfam" id="PF00459">
    <property type="entry name" value="Inositol_P"/>
    <property type="match status" value="1"/>
</dbReference>
<name>A0ABU9AJM5_PSEA5</name>
<keyword evidence="5" id="KW-0460">Magnesium</keyword>
<evidence type="ECO:0000313" key="7">
    <source>
        <dbReference type="Proteomes" id="UP001367513"/>
    </source>
</evidence>
<keyword evidence="4" id="KW-0378">Hydrolase</keyword>
<dbReference type="Proteomes" id="UP001367513">
    <property type="component" value="Unassembled WGS sequence"/>
</dbReference>
<sequence>MTTAADLLGIGQAAMKVALDLIASRDPGRVTLKSDRDVASEVDYAVENELRAFLARETPDIGFLGEENGETDDRETLWVLDPVDGTANFVRGVPLYAVSLALVEDGQPVVGLISLPVVDLHYAAMQHGGARCNGDLIRSRATASLQDAMVSLGDYAVGESATEKNVDRLAITARLAERVERVRMVGSAATDLAWVAHGKIDATVILANKPWDTAAGTLIAREAGALVVDRFGEQHSLESTSTVALSPELFGDLIPLLAE</sequence>
<dbReference type="PRINTS" id="PR00377">
    <property type="entry name" value="IMPHPHTASES"/>
</dbReference>
<keyword evidence="7" id="KW-1185">Reference proteome</keyword>
<evidence type="ECO:0000256" key="5">
    <source>
        <dbReference type="ARBA" id="ARBA00022842"/>
    </source>
</evidence>
<dbReference type="InterPro" id="IPR020550">
    <property type="entry name" value="Inositol_monophosphatase_CS"/>
</dbReference>
<proteinExistence type="predicted"/>
<evidence type="ECO:0000256" key="3">
    <source>
        <dbReference type="ARBA" id="ARBA00022723"/>
    </source>
</evidence>
<dbReference type="RefSeq" id="WP_346864741.1">
    <property type="nucleotide sequence ID" value="NZ_JBBPIX010000015.1"/>
</dbReference>